<dbReference type="AlphaFoldDB" id="A0A9W6L3T1"/>
<evidence type="ECO:0000256" key="3">
    <source>
        <dbReference type="ARBA" id="ARBA00022448"/>
    </source>
</evidence>
<dbReference type="GO" id="GO:0005886">
    <property type="term" value="C:plasma membrane"/>
    <property type="evidence" value="ECO:0007669"/>
    <property type="project" value="UniProtKB-SubCell"/>
</dbReference>
<dbReference type="SUPFAM" id="SSF81345">
    <property type="entry name" value="ABC transporter involved in vitamin B12 uptake, BtuC"/>
    <property type="match status" value="1"/>
</dbReference>
<dbReference type="FunFam" id="1.10.3470.10:FF:000001">
    <property type="entry name" value="Vitamin B12 ABC transporter permease BtuC"/>
    <property type="match status" value="1"/>
</dbReference>
<dbReference type="PANTHER" id="PTHR30472:SF24">
    <property type="entry name" value="FERRIC ENTEROBACTIN TRANSPORT SYSTEM PERMEASE PROTEIN FEPG"/>
    <property type="match status" value="1"/>
</dbReference>
<keyword evidence="6 8" id="KW-1133">Transmembrane helix</keyword>
<comment type="caution">
    <text evidence="9">The sequence shown here is derived from an EMBL/GenBank/DDBJ whole genome shotgun (WGS) entry which is preliminary data.</text>
</comment>
<keyword evidence="3" id="KW-0813">Transport</keyword>
<keyword evidence="7 8" id="KW-0472">Membrane</keyword>
<dbReference type="EMBL" id="BSFQ01000016">
    <property type="protein sequence ID" value="GLL12698.1"/>
    <property type="molecule type" value="Genomic_DNA"/>
</dbReference>
<dbReference type="PANTHER" id="PTHR30472">
    <property type="entry name" value="FERRIC ENTEROBACTIN TRANSPORT SYSTEM PERMEASE PROTEIN"/>
    <property type="match status" value="1"/>
</dbReference>
<accession>A0A9W6L3T1</accession>
<feature type="transmembrane region" description="Helical" evidence="8">
    <location>
        <begin position="340"/>
        <end position="361"/>
    </location>
</feature>
<dbReference type="CDD" id="cd06550">
    <property type="entry name" value="TM_ABC_iron-siderophores_like"/>
    <property type="match status" value="1"/>
</dbReference>
<keyword evidence="5 8" id="KW-0812">Transmembrane</keyword>
<sequence length="369" mass="37810">MAAPTRPTLDPAAREVLERVPGRRPFRRGRVSGVWRPRNVLVLVVSLVVLVLAVALNVGRGEFPIGIPDVLATLVGGGDPSQRFIILELRLPRSLTGLLVGGALAVSGAIMQSIARNPLASPDIIGITWGASAAAVTLIVLGGAGLVGALAAVGLPIAALVGGLVAAIVIYGLAWRKGIQGFRLVLVGIGINTMLVAVVNWLLIVAQVYEAARATVWINGSLNARGWEHVVPVGIALLILVPAALVLSFVMGALQYGDDTARGLGVRVDRSRSLLLLVAVVLAGVATASAGPIAFVALVSPQIAQRLVGSSRPPIGASLVIGAALTVIADLVARTAFGGVELPVGVVTAVLGAPYLLYLLVTQGREARA</sequence>
<keyword evidence="4" id="KW-1003">Cell membrane</keyword>
<dbReference type="RefSeq" id="WP_051737621.1">
    <property type="nucleotide sequence ID" value="NZ_BAAAUZ010000049.1"/>
</dbReference>
<organism evidence="9 10">
    <name type="scientific">Pseudonocardia halophobica</name>
    <dbReference type="NCBI Taxonomy" id="29401"/>
    <lineage>
        <taxon>Bacteria</taxon>
        <taxon>Bacillati</taxon>
        <taxon>Actinomycetota</taxon>
        <taxon>Actinomycetes</taxon>
        <taxon>Pseudonocardiales</taxon>
        <taxon>Pseudonocardiaceae</taxon>
        <taxon>Pseudonocardia</taxon>
    </lineage>
</organism>
<evidence type="ECO:0000313" key="9">
    <source>
        <dbReference type="EMBL" id="GLL12698.1"/>
    </source>
</evidence>
<dbReference type="Gene3D" id="1.10.3470.10">
    <property type="entry name" value="ABC transporter involved in vitamin B12 uptake, BtuC"/>
    <property type="match status" value="1"/>
</dbReference>
<evidence type="ECO:0000256" key="2">
    <source>
        <dbReference type="ARBA" id="ARBA00007935"/>
    </source>
</evidence>
<reference evidence="9" key="1">
    <citation type="journal article" date="2014" name="Int. J. Syst. Evol. Microbiol.">
        <title>Complete genome sequence of Corynebacterium casei LMG S-19264T (=DSM 44701T), isolated from a smear-ripened cheese.</title>
        <authorList>
            <consortium name="US DOE Joint Genome Institute (JGI-PGF)"/>
            <person name="Walter F."/>
            <person name="Albersmeier A."/>
            <person name="Kalinowski J."/>
            <person name="Ruckert C."/>
        </authorList>
    </citation>
    <scope>NUCLEOTIDE SEQUENCE</scope>
    <source>
        <strain evidence="9">VKM Ac-1069</strain>
    </source>
</reference>
<feature type="transmembrane region" description="Helical" evidence="8">
    <location>
        <begin position="274"/>
        <end position="295"/>
    </location>
</feature>
<evidence type="ECO:0000313" key="10">
    <source>
        <dbReference type="Proteomes" id="UP001143463"/>
    </source>
</evidence>
<evidence type="ECO:0000256" key="6">
    <source>
        <dbReference type="ARBA" id="ARBA00022989"/>
    </source>
</evidence>
<dbReference type="Pfam" id="PF01032">
    <property type="entry name" value="FecCD"/>
    <property type="match status" value="1"/>
</dbReference>
<feature type="transmembrane region" description="Helical" evidence="8">
    <location>
        <begin position="185"/>
        <end position="209"/>
    </location>
</feature>
<feature type="transmembrane region" description="Helical" evidence="8">
    <location>
        <begin position="127"/>
        <end position="147"/>
    </location>
</feature>
<feature type="transmembrane region" description="Helical" evidence="8">
    <location>
        <begin position="40"/>
        <end position="59"/>
    </location>
</feature>
<keyword evidence="10" id="KW-1185">Reference proteome</keyword>
<protein>
    <submittedName>
        <fullName evidence="9">Iron ABC transporter</fullName>
    </submittedName>
</protein>
<comment type="similarity">
    <text evidence="2">Belongs to the binding-protein-dependent transport system permease family. FecCD subfamily.</text>
</comment>
<evidence type="ECO:0000256" key="4">
    <source>
        <dbReference type="ARBA" id="ARBA00022475"/>
    </source>
</evidence>
<dbReference type="GO" id="GO:0033214">
    <property type="term" value="P:siderophore-iron import into cell"/>
    <property type="evidence" value="ECO:0007669"/>
    <property type="project" value="TreeGrafter"/>
</dbReference>
<evidence type="ECO:0000256" key="7">
    <source>
        <dbReference type="ARBA" id="ARBA00023136"/>
    </source>
</evidence>
<dbReference type="InterPro" id="IPR000522">
    <property type="entry name" value="ABC_transptr_permease_BtuC"/>
</dbReference>
<dbReference type="InterPro" id="IPR037294">
    <property type="entry name" value="ABC_BtuC-like"/>
</dbReference>
<name>A0A9W6L3T1_9PSEU</name>
<dbReference type="GO" id="GO:0022857">
    <property type="term" value="F:transmembrane transporter activity"/>
    <property type="evidence" value="ECO:0007669"/>
    <property type="project" value="InterPro"/>
</dbReference>
<feature type="transmembrane region" description="Helical" evidence="8">
    <location>
        <begin position="229"/>
        <end position="254"/>
    </location>
</feature>
<evidence type="ECO:0000256" key="8">
    <source>
        <dbReference type="SAM" id="Phobius"/>
    </source>
</evidence>
<feature type="transmembrane region" description="Helical" evidence="8">
    <location>
        <begin position="95"/>
        <end position="115"/>
    </location>
</feature>
<proteinExistence type="inferred from homology"/>
<reference evidence="9" key="2">
    <citation type="submission" date="2023-01" db="EMBL/GenBank/DDBJ databases">
        <authorList>
            <person name="Sun Q."/>
            <person name="Evtushenko L."/>
        </authorList>
    </citation>
    <scope>NUCLEOTIDE SEQUENCE</scope>
    <source>
        <strain evidence="9">VKM Ac-1069</strain>
    </source>
</reference>
<feature type="transmembrane region" description="Helical" evidence="8">
    <location>
        <begin position="153"/>
        <end position="173"/>
    </location>
</feature>
<comment type="subcellular location">
    <subcellularLocation>
        <location evidence="1">Cell membrane</location>
        <topology evidence="1">Multi-pass membrane protein</topology>
    </subcellularLocation>
</comment>
<evidence type="ECO:0000256" key="1">
    <source>
        <dbReference type="ARBA" id="ARBA00004651"/>
    </source>
</evidence>
<dbReference type="Proteomes" id="UP001143463">
    <property type="component" value="Unassembled WGS sequence"/>
</dbReference>
<evidence type="ECO:0000256" key="5">
    <source>
        <dbReference type="ARBA" id="ARBA00022692"/>
    </source>
</evidence>
<gene>
    <name evidence="9" type="ORF">GCM10017577_38390</name>
</gene>